<keyword evidence="3" id="KW-1185">Reference proteome</keyword>
<reference evidence="3" key="1">
    <citation type="submission" date="2016-10" db="EMBL/GenBank/DDBJ databases">
        <authorList>
            <person name="Varghese N."/>
            <person name="Submissions S."/>
        </authorList>
    </citation>
    <scope>NUCLEOTIDE SEQUENCE [LARGE SCALE GENOMIC DNA]</scope>
    <source>
        <strain evidence="3">DSM 17616</strain>
    </source>
</reference>
<evidence type="ECO:0000256" key="1">
    <source>
        <dbReference type="SAM" id="SignalP"/>
    </source>
</evidence>
<dbReference type="RefSeq" id="WP_092796271.1">
    <property type="nucleotide sequence ID" value="NZ_FNXF01000018.1"/>
</dbReference>
<dbReference type="AlphaFoldDB" id="A0A1H6N4S5"/>
<evidence type="ECO:0000313" key="3">
    <source>
        <dbReference type="Proteomes" id="UP000199371"/>
    </source>
</evidence>
<feature type="signal peptide" evidence="1">
    <location>
        <begin position="1"/>
        <end position="20"/>
    </location>
</feature>
<evidence type="ECO:0000313" key="2">
    <source>
        <dbReference type="EMBL" id="SEI09678.1"/>
    </source>
</evidence>
<name>A0A1H6N4S5_9GAMM</name>
<dbReference type="OrthoDB" id="5769983at2"/>
<dbReference type="Proteomes" id="UP000199371">
    <property type="component" value="Unassembled WGS sequence"/>
</dbReference>
<dbReference type="EMBL" id="FNXF01000018">
    <property type="protein sequence ID" value="SEI09678.1"/>
    <property type="molecule type" value="Genomic_DNA"/>
</dbReference>
<organism evidence="2 3">
    <name type="scientific">Rheinheimera pacifica</name>
    <dbReference type="NCBI Taxonomy" id="173990"/>
    <lineage>
        <taxon>Bacteria</taxon>
        <taxon>Pseudomonadati</taxon>
        <taxon>Pseudomonadota</taxon>
        <taxon>Gammaproteobacteria</taxon>
        <taxon>Chromatiales</taxon>
        <taxon>Chromatiaceae</taxon>
        <taxon>Rheinheimera</taxon>
    </lineage>
</organism>
<accession>A0A1H6N4S5</accession>
<protein>
    <submittedName>
        <fullName evidence="2">Uncharacterized protein</fullName>
    </submittedName>
</protein>
<proteinExistence type="predicted"/>
<sequence length="108" mass="12572">MRLAVLLCLALFNYGHSAAAKDFYQIPLPEDAREFARLDNKLPAVLSYFSQQSETTLRDFYIQQLGQPDSIQSRYGREHLYFTLNGNQVRVLISSRDNWRQVDVMVQN</sequence>
<gene>
    <name evidence="2" type="ORF">SAMN05660691_03606</name>
</gene>
<keyword evidence="1" id="KW-0732">Signal</keyword>
<feature type="chain" id="PRO_5011593466" evidence="1">
    <location>
        <begin position="21"/>
        <end position="108"/>
    </location>
</feature>